<protein>
    <submittedName>
        <fullName evidence="2">MBL fold metallo-hydrolase</fullName>
    </submittedName>
</protein>
<proteinExistence type="predicted"/>
<dbReference type="Pfam" id="PF00753">
    <property type="entry name" value="Lactamase_B"/>
    <property type="match status" value="1"/>
</dbReference>
<dbReference type="InterPro" id="IPR036866">
    <property type="entry name" value="RibonucZ/Hydroxyglut_hydro"/>
</dbReference>
<dbReference type="GeneID" id="79267973"/>
<dbReference type="PANTHER" id="PTHR42951">
    <property type="entry name" value="METALLO-BETA-LACTAMASE DOMAIN-CONTAINING"/>
    <property type="match status" value="1"/>
</dbReference>
<sequence>MNQGHAVAVHRIEFGVDWPPGHVACYLVDAAEPVLVDAGTPQGLAGGEETATFRAGLAEAGYEPEDIEHLVVTHPHVDHVGQVPTVLEAGDPTVYAPAGVRERFARDADALADRVRANASAYGLTGETLDREVAAAVESLERDRDLLPPDRVDVWLEPGRVELGPLDATAVHTPGHQADHLAYLLDDDVLLSGDTAMAPFRPVLLHDGMDDGHTEAFPGAFAALDRLAEHDPERVYPGHGEVHDRLDEVVERDRGKLTSRLDRVESLVADGNDTLHAVAAALTPSVETRRMFSETMSALAHLEREGRIERETVEGVYRFR</sequence>
<dbReference type="Proteomes" id="UP001596398">
    <property type="component" value="Unassembled WGS sequence"/>
</dbReference>
<evidence type="ECO:0000313" key="2">
    <source>
        <dbReference type="EMBL" id="MFC7236262.1"/>
    </source>
</evidence>
<evidence type="ECO:0000313" key="3">
    <source>
        <dbReference type="Proteomes" id="UP001596398"/>
    </source>
</evidence>
<reference evidence="2 3" key="1">
    <citation type="journal article" date="2019" name="Int. J. Syst. Evol. Microbiol.">
        <title>The Global Catalogue of Microorganisms (GCM) 10K type strain sequencing project: providing services to taxonomists for standard genome sequencing and annotation.</title>
        <authorList>
            <consortium name="The Broad Institute Genomics Platform"/>
            <consortium name="The Broad Institute Genome Sequencing Center for Infectious Disease"/>
            <person name="Wu L."/>
            <person name="Ma J."/>
        </authorList>
    </citation>
    <scope>NUCLEOTIDE SEQUENCE [LARGE SCALE GENOMIC DNA]</scope>
    <source>
        <strain evidence="2 3">DT85</strain>
    </source>
</reference>
<dbReference type="Gene3D" id="3.60.15.10">
    <property type="entry name" value="Ribonuclease Z/Hydroxyacylglutathione hydrolase-like"/>
    <property type="match status" value="1"/>
</dbReference>
<dbReference type="EMBL" id="JBHTAP010000001">
    <property type="protein sequence ID" value="MFC7236262.1"/>
    <property type="molecule type" value="Genomic_DNA"/>
</dbReference>
<keyword evidence="3" id="KW-1185">Reference proteome</keyword>
<evidence type="ECO:0000259" key="1">
    <source>
        <dbReference type="SMART" id="SM00849"/>
    </source>
</evidence>
<dbReference type="RefSeq" id="WP_276234420.1">
    <property type="nucleotide sequence ID" value="NZ_CP119802.1"/>
</dbReference>
<accession>A0ABD5ZSI0</accession>
<dbReference type="InterPro" id="IPR050855">
    <property type="entry name" value="NDM-1-like"/>
</dbReference>
<dbReference type="InterPro" id="IPR001279">
    <property type="entry name" value="Metallo-B-lactamas"/>
</dbReference>
<organism evidence="2 3">
    <name type="scientific">Halosegnis marinus</name>
    <dbReference type="NCBI Taxonomy" id="3034023"/>
    <lineage>
        <taxon>Archaea</taxon>
        <taxon>Methanobacteriati</taxon>
        <taxon>Methanobacteriota</taxon>
        <taxon>Stenosarchaea group</taxon>
        <taxon>Halobacteria</taxon>
        <taxon>Halobacteriales</taxon>
        <taxon>Natronomonadaceae</taxon>
        <taxon>Halosegnis</taxon>
    </lineage>
</organism>
<dbReference type="SMART" id="SM00849">
    <property type="entry name" value="Lactamase_B"/>
    <property type="match status" value="1"/>
</dbReference>
<gene>
    <name evidence="2" type="ORF">ACFQJ4_13135</name>
</gene>
<feature type="domain" description="Metallo-beta-lactamase" evidence="1">
    <location>
        <begin position="22"/>
        <end position="239"/>
    </location>
</feature>
<comment type="caution">
    <text evidence="2">The sequence shown here is derived from an EMBL/GenBank/DDBJ whole genome shotgun (WGS) entry which is preliminary data.</text>
</comment>
<dbReference type="AlphaFoldDB" id="A0ABD5ZSI0"/>
<name>A0ABD5ZSI0_9EURY</name>
<dbReference type="SUPFAM" id="SSF56281">
    <property type="entry name" value="Metallo-hydrolase/oxidoreductase"/>
    <property type="match status" value="1"/>
</dbReference>